<feature type="compositionally biased region" description="Pro residues" evidence="1">
    <location>
        <begin position="214"/>
        <end position="223"/>
    </location>
</feature>
<feature type="region of interest" description="Disordered" evidence="1">
    <location>
        <begin position="187"/>
        <end position="223"/>
    </location>
</feature>
<accession>A0ABP1R016</accession>
<gene>
    <name evidence="2" type="ORF">ODALV1_LOCUS16964</name>
</gene>
<sequence length="223" mass="24382">MENNSVSDPDVLDYDGAEYEIDKIDKSSKNESPDDTNDCTDKNNDDEAAVSSSTQEQSATNQNDSSLAVAQPSGSTTRGIQASKPNEVTNAKGIGGSVYSRHDLFGTKSQTSSSTQAKLLEKCDATKEHSDAANCANNSINNLLLNFSAINRNIVQVYRAESYYYTAAGRSRFFRNPVMPILEPIRPLQTSTTQEQDEDEDYGGAPILDYYGPSPEPNPDFHM</sequence>
<proteinExistence type="predicted"/>
<dbReference type="Proteomes" id="UP001642540">
    <property type="component" value="Unassembled WGS sequence"/>
</dbReference>
<keyword evidence="3" id="KW-1185">Reference proteome</keyword>
<feature type="compositionally biased region" description="Basic and acidic residues" evidence="1">
    <location>
        <begin position="20"/>
        <end position="32"/>
    </location>
</feature>
<comment type="caution">
    <text evidence="2">The sequence shown here is derived from an EMBL/GenBank/DDBJ whole genome shotgun (WGS) entry which is preliminary data.</text>
</comment>
<protein>
    <submittedName>
        <fullName evidence="2">Uncharacterized protein</fullName>
    </submittedName>
</protein>
<evidence type="ECO:0000256" key="1">
    <source>
        <dbReference type="SAM" id="MobiDB-lite"/>
    </source>
</evidence>
<name>A0ABP1R016_9HEXA</name>
<feature type="region of interest" description="Disordered" evidence="1">
    <location>
        <begin position="1"/>
        <end position="95"/>
    </location>
</feature>
<feature type="compositionally biased region" description="Polar residues" evidence="1">
    <location>
        <begin position="50"/>
        <end position="89"/>
    </location>
</feature>
<feature type="compositionally biased region" description="Acidic residues" evidence="1">
    <location>
        <begin position="10"/>
        <end position="19"/>
    </location>
</feature>
<evidence type="ECO:0000313" key="3">
    <source>
        <dbReference type="Proteomes" id="UP001642540"/>
    </source>
</evidence>
<organism evidence="2 3">
    <name type="scientific">Orchesella dallaii</name>
    <dbReference type="NCBI Taxonomy" id="48710"/>
    <lineage>
        <taxon>Eukaryota</taxon>
        <taxon>Metazoa</taxon>
        <taxon>Ecdysozoa</taxon>
        <taxon>Arthropoda</taxon>
        <taxon>Hexapoda</taxon>
        <taxon>Collembola</taxon>
        <taxon>Entomobryomorpha</taxon>
        <taxon>Entomobryoidea</taxon>
        <taxon>Orchesellidae</taxon>
        <taxon>Orchesellinae</taxon>
        <taxon>Orchesella</taxon>
    </lineage>
</organism>
<dbReference type="EMBL" id="CAXLJM020000051">
    <property type="protein sequence ID" value="CAL8115674.1"/>
    <property type="molecule type" value="Genomic_DNA"/>
</dbReference>
<evidence type="ECO:0000313" key="2">
    <source>
        <dbReference type="EMBL" id="CAL8115674.1"/>
    </source>
</evidence>
<reference evidence="2 3" key="1">
    <citation type="submission" date="2024-08" db="EMBL/GenBank/DDBJ databases">
        <authorList>
            <person name="Cucini C."/>
            <person name="Frati F."/>
        </authorList>
    </citation>
    <scope>NUCLEOTIDE SEQUENCE [LARGE SCALE GENOMIC DNA]</scope>
</reference>